<keyword evidence="1" id="KW-0614">Plasmid</keyword>
<evidence type="ECO:0000313" key="1">
    <source>
        <dbReference type="EMBL" id="AMR39817.1"/>
    </source>
</evidence>
<dbReference type="CDD" id="cd11586">
    <property type="entry name" value="VbhA_like"/>
    <property type="match status" value="1"/>
</dbReference>
<proteinExistence type="predicted"/>
<protein>
    <recommendedName>
        <fullName evidence="3">Antitoxin VbhA domain-containing protein</fullName>
    </recommendedName>
</protein>
<evidence type="ECO:0008006" key="3">
    <source>
        <dbReference type="Google" id="ProtNLM"/>
    </source>
</evidence>
<reference evidence="1" key="1">
    <citation type="submission" date="2016-03" db="EMBL/GenBank/DDBJ databases">
        <authorList>
            <person name="Ploux O."/>
        </authorList>
    </citation>
    <scope>NUCLEOTIDE SEQUENCE</scope>
    <source>
        <strain evidence="1">FB2</strain>
        <plasmid evidence="1">pFB2.4</plasmid>
    </source>
</reference>
<dbReference type="EMBL" id="CP014779">
    <property type="protein sequence ID" value="AMR39823.1"/>
    <property type="molecule type" value="Genomic_DNA"/>
</dbReference>
<name>A0A142I5A2_PLUGE</name>
<accession>A0A142I5A2</accession>
<dbReference type="EMBL" id="CP014779">
    <property type="protein sequence ID" value="AMR39817.1"/>
    <property type="molecule type" value="Genomic_DNA"/>
</dbReference>
<evidence type="ECO:0000313" key="2">
    <source>
        <dbReference type="EMBL" id="AMR39823.1"/>
    </source>
</evidence>
<organism evidence="1">
    <name type="scientific">Pluralibacter gergoviae</name>
    <name type="common">Enterobacter gergoviae</name>
    <dbReference type="NCBI Taxonomy" id="61647"/>
    <lineage>
        <taxon>Bacteria</taxon>
        <taxon>Pseudomonadati</taxon>
        <taxon>Pseudomonadota</taxon>
        <taxon>Gammaproteobacteria</taxon>
        <taxon>Enterobacterales</taxon>
        <taxon>Enterobacteriaceae</taxon>
        <taxon>Pluralibacter</taxon>
    </lineage>
</organism>
<sequence>MVGYRQTNQKTDTGKTLTRWPVFVDHFKLRLTGFRKAEASLRLEGMDPSGTPLYESVKARLLSGEITYDEGRAEILAHHQKRANSN</sequence>
<geneLocation type="plasmid" evidence="1">
    <name>pFB2.4</name>
</geneLocation>
<dbReference type="InterPro" id="IPR033788">
    <property type="entry name" value="VbhA-like"/>
</dbReference>
<gene>
    <name evidence="1" type="ORF">LG71_29285</name>
    <name evidence="2" type="ORF">LG71_29315</name>
</gene>
<dbReference type="AlphaFoldDB" id="A0A142I5A2"/>